<comment type="similarity">
    <text evidence="1">Belongs to the glycosyltransferase 2 family.</text>
</comment>
<dbReference type="InterPro" id="IPR050834">
    <property type="entry name" value="Glycosyltransf_2"/>
</dbReference>
<comment type="caution">
    <text evidence="5">The sequence shown here is derived from an EMBL/GenBank/DDBJ whole genome shotgun (WGS) entry which is preliminary data.</text>
</comment>
<dbReference type="EMBL" id="LRRQ01000167">
    <property type="protein sequence ID" value="OAM87619.1"/>
    <property type="molecule type" value="Genomic_DNA"/>
</dbReference>
<evidence type="ECO:0000313" key="5">
    <source>
        <dbReference type="EMBL" id="OAM87619.1"/>
    </source>
</evidence>
<reference evidence="5 6" key="1">
    <citation type="submission" date="2016-01" db="EMBL/GenBank/DDBJ databases">
        <title>High potential of lignocellulose degradation of a new Verrucomicrobia species.</title>
        <authorList>
            <person name="Wang Y."/>
            <person name="Shi Y."/>
            <person name="Qiu Z."/>
            <person name="Liu S."/>
            <person name="Yang H."/>
        </authorList>
    </citation>
    <scope>NUCLEOTIDE SEQUENCE [LARGE SCALE GENOMIC DNA]</scope>
    <source>
        <strain evidence="5 6">TSB47</strain>
    </source>
</reference>
<keyword evidence="2" id="KW-0328">Glycosyltransferase</keyword>
<dbReference type="CDD" id="cd00761">
    <property type="entry name" value="Glyco_tranf_GTA_type"/>
    <property type="match status" value="1"/>
</dbReference>
<evidence type="ECO:0000259" key="4">
    <source>
        <dbReference type="Pfam" id="PF00535"/>
    </source>
</evidence>
<name>A0A178IEW4_9BACT</name>
<dbReference type="Gene3D" id="3.90.550.10">
    <property type="entry name" value="Spore Coat Polysaccharide Biosynthesis Protein SpsA, Chain A"/>
    <property type="match status" value="1"/>
</dbReference>
<sequence length="307" mass="34208">MKPSLSILLPVYNAARYLPAALASLRAQTFTDYELIAVDDGSADRSLAILARAADADPRIRVISRPNTGIVGALNDGLEAARAPVVARMDADDIAIPDRLARQFAFLRLTPEFVCLGTAVHFMDARSALLKPCPRSADHDAIERALLLGDGGQLIHPSIMFRRDAVLQIGGYRLAAQWIEDLDLYLRLARVGRLTNLPAALLHYRIHEQSVNFTRNTGRHERKLRILAEAHAARGLPFDPAAIPPPAYKSAFSPDDLCDYAITSLGYGRRGRPWHYTWRALRAAPRARRPWRTLSYLLKHRLGLIRT</sequence>
<dbReference type="InterPro" id="IPR001173">
    <property type="entry name" value="Glyco_trans_2-like"/>
</dbReference>
<dbReference type="InterPro" id="IPR029044">
    <property type="entry name" value="Nucleotide-diphossugar_trans"/>
</dbReference>
<dbReference type="RefSeq" id="WP_068772489.1">
    <property type="nucleotide sequence ID" value="NZ_CP109796.1"/>
</dbReference>
<dbReference type="Proteomes" id="UP000078486">
    <property type="component" value="Unassembled WGS sequence"/>
</dbReference>
<evidence type="ECO:0000313" key="6">
    <source>
        <dbReference type="Proteomes" id="UP000078486"/>
    </source>
</evidence>
<keyword evidence="6" id="KW-1185">Reference proteome</keyword>
<gene>
    <name evidence="5" type="ORF">AW736_22155</name>
</gene>
<protein>
    <recommendedName>
        <fullName evidence="4">Glycosyltransferase 2-like domain-containing protein</fullName>
    </recommendedName>
</protein>
<dbReference type="PANTHER" id="PTHR43685:SF5">
    <property type="entry name" value="GLYCOSYLTRANSFERASE EPSE-RELATED"/>
    <property type="match status" value="1"/>
</dbReference>
<keyword evidence="3" id="KW-0808">Transferase</keyword>
<evidence type="ECO:0000256" key="3">
    <source>
        <dbReference type="ARBA" id="ARBA00022679"/>
    </source>
</evidence>
<accession>A0A178IEW4</accession>
<dbReference type="STRING" id="1184151.AW736_22155"/>
<proteinExistence type="inferred from homology"/>
<evidence type="ECO:0000256" key="1">
    <source>
        <dbReference type="ARBA" id="ARBA00006739"/>
    </source>
</evidence>
<organism evidence="5 6">
    <name type="scientific">Termitidicoccus mucosus</name>
    <dbReference type="NCBI Taxonomy" id="1184151"/>
    <lineage>
        <taxon>Bacteria</taxon>
        <taxon>Pseudomonadati</taxon>
        <taxon>Verrucomicrobiota</taxon>
        <taxon>Opitutia</taxon>
        <taxon>Opitutales</taxon>
        <taxon>Opitutaceae</taxon>
        <taxon>Termitidicoccus</taxon>
    </lineage>
</organism>
<dbReference type="AlphaFoldDB" id="A0A178IEW4"/>
<feature type="domain" description="Glycosyltransferase 2-like" evidence="4">
    <location>
        <begin position="6"/>
        <end position="166"/>
    </location>
</feature>
<dbReference type="SUPFAM" id="SSF53448">
    <property type="entry name" value="Nucleotide-diphospho-sugar transferases"/>
    <property type="match status" value="1"/>
</dbReference>
<dbReference type="Pfam" id="PF00535">
    <property type="entry name" value="Glycos_transf_2"/>
    <property type="match status" value="1"/>
</dbReference>
<dbReference type="GO" id="GO:0016757">
    <property type="term" value="F:glycosyltransferase activity"/>
    <property type="evidence" value="ECO:0007669"/>
    <property type="project" value="UniProtKB-KW"/>
</dbReference>
<dbReference type="PANTHER" id="PTHR43685">
    <property type="entry name" value="GLYCOSYLTRANSFERASE"/>
    <property type="match status" value="1"/>
</dbReference>
<evidence type="ECO:0000256" key="2">
    <source>
        <dbReference type="ARBA" id="ARBA00022676"/>
    </source>
</evidence>